<keyword evidence="5" id="KW-1185">Reference proteome</keyword>
<organism evidence="4 5">
    <name type="scientific">Lachnellula suecica</name>
    <dbReference type="NCBI Taxonomy" id="602035"/>
    <lineage>
        <taxon>Eukaryota</taxon>
        <taxon>Fungi</taxon>
        <taxon>Dikarya</taxon>
        <taxon>Ascomycota</taxon>
        <taxon>Pezizomycotina</taxon>
        <taxon>Leotiomycetes</taxon>
        <taxon>Helotiales</taxon>
        <taxon>Lachnaceae</taxon>
        <taxon>Lachnellula</taxon>
    </lineage>
</organism>
<dbReference type="InterPro" id="IPR005814">
    <property type="entry name" value="Aminotrans_3"/>
</dbReference>
<dbReference type="SUPFAM" id="SSF53383">
    <property type="entry name" value="PLP-dependent transferases"/>
    <property type="match status" value="1"/>
</dbReference>
<keyword evidence="2 3" id="KW-0663">Pyridoxal phosphate</keyword>
<dbReference type="Gene3D" id="3.40.640.10">
    <property type="entry name" value="Type I PLP-dependent aspartate aminotransferase-like (Major domain)"/>
    <property type="match status" value="1"/>
</dbReference>
<dbReference type="InterPro" id="IPR015424">
    <property type="entry name" value="PyrdxlP-dep_Trfase"/>
</dbReference>
<dbReference type="InterPro" id="IPR015422">
    <property type="entry name" value="PyrdxlP-dep_Trfase_small"/>
</dbReference>
<comment type="similarity">
    <text evidence="1 3">Belongs to the class-III pyridoxal-phosphate-dependent aminotransferase family.</text>
</comment>
<dbReference type="Gene3D" id="3.90.1150.10">
    <property type="entry name" value="Aspartate Aminotransferase, domain 1"/>
    <property type="match status" value="1"/>
</dbReference>
<dbReference type="AlphaFoldDB" id="A0A8T9C272"/>
<keyword evidence="4" id="KW-0808">Transferase</keyword>
<gene>
    <name evidence="4" type="ORF">LSUE1_G007857</name>
</gene>
<dbReference type="PANTHER" id="PTHR43094:SF1">
    <property type="entry name" value="AMINOTRANSFERASE CLASS-III"/>
    <property type="match status" value="1"/>
</dbReference>
<dbReference type="EMBL" id="QGMK01001523">
    <property type="protein sequence ID" value="TVY67524.1"/>
    <property type="molecule type" value="Genomic_DNA"/>
</dbReference>
<accession>A0A8T9C272</accession>
<evidence type="ECO:0000256" key="1">
    <source>
        <dbReference type="ARBA" id="ARBA00008954"/>
    </source>
</evidence>
<comment type="caution">
    <text evidence="4">The sequence shown here is derived from an EMBL/GenBank/DDBJ whole genome shotgun (WGS) entry which is preliminary data.</text>
</comment>
<dbReference type="PANTHER" id="PTHR43094">
    <property type="entry name" value="AMINOTRANSFERASE"/>
    <property type="match status" value="1"/>
</dbReference>
<dbReference type="Pfam" id="PF00202">
    <property type="entry name" value="Aminotran_3"/>
    <property type="match status" value="1"/>
</dbReference>
<evidence type="ECO:0000256" key="2">
    <source>
        <dbReference type="ARBA" id="ARBA00022898"/>
    </source>
</evidence>
<sequence length="484" mass="53935">MAQAILPYSLASNRSTPSTDDSQDNPNPAILHHLLPQPSLFHPSYDIVRTDGSYITLRNSQNILDACSAEAIIGWGNVEVIKAMVEQYAQSLSYTTGLAEELAECILATRASGFAHGLVKAWFCCNGSEANDAALKLCRQYFFERGEHERKFFVSSKHPSLGNSMGSIRISTKQFRNIQNEPVIISNPAFVSPAYAYRKQRSEEPEEDYVKRLIAKLRKEFRRIGPEKVISFTAEPMVGATSGCVAAPEGYFPAVRELCDEYGILLHLDETMCGMGRTGTYFAFERENIVPDVVTIGKSLSGGYAPIAGILISQKCIGRLRRGSSSFNYDNIYQAPPFSCAAALAVQRILRRRALVERCAAIGEYLRSCLEKTFGDCKYVGNIRGKGLFWALEFVKDKTAKEPLSPEFNFGYRVQRKAFKAGLAVYMGAGTIDGKRGDHIILAPPFTISHQEVENMVNILKYAYNVEEQTVVDTYRRGLFCYEL</sequence>
<proteinExistence type="inferred from homology"/>
<dbReference type="GO" id="GO:0030170">
    <property type="term" value="F:pyridoxal phosphate binding"/>
    <property type="evidence" value="ECO:0007669"/>
    <property type="project" value="InterPro"/>
</dbReference>
<reference evidence="4 5" key="1">
    <citation type="submission" date="2018-05" db="EMBL/GenBank/DDBJ databases">
        <title>Genome sequencing and assembly of the regulated plant pathogen Lachnellula willkommii and related sister species for the development of diagnostic species identification markers.</title>
        <authorList>
            <person name="Giroux E."/>
            <person name="Bilodeau G."/>
        </authorList>
    </citation>
    <scope>NUCLEOTIDE SEQUENCE [LARGE SCALE GENOMIC DNA]</scope>
    <source>
        <strain evidence="4 5">CBS 268.59</strain>
    </source>
</reference>
<dbReference type="InterPro" id="IPR015421">
    <property type="entry name" value="PyrdxlP-dep_Trfase_major"/>
</dbReference>
<dbReference type="Proteomes" id="UP000469558">
    <property type="component" value="Unassembled WGS sequence"/>
</dbReference>
<dbReference type="OrthoDB" id="5419315at2759"/>
<name>A0A8T9C272_9HELO</name>
<evidence type="ECO:0000256" key="3">
    <source>
        <dbReference type="RuleBase" id="RU003560"/>
    </source>
</evidence>
<evidence type="ECO:0000313" key="5">
    <source>
        <dbReference type="Proteomes" id="UP000469558"/>
    </source>
</evidence>
<dbReference type="GO" id="GO:0005829">
    <property type="term" value="C:cytosol"/>
    <property type="evidence" value="ECO:0007669"/>
    <property type="project" value="TreeGrafter"/>
</dbReference>
<dbReference type="CDD" id="cd00610">
    <property type="entry name" value="OAT_like"/>
    <property type="match status" value="1"/>
</dbReference>
<keyword evidence="4" id="KW-0032">Aminotransferase</keyword>
<dbReference type="GO" id="GO:0008483">
    <property type="term" value="F:transaminase activity"/>
    <property type="evidence" value="ECO:0007669"/>
    <property type="project" value="UniProtKB-KW"/>
</dbReference>
<evidence type="ECO:0000313" key="4">
    <source>
        <dbReference type="EMBL" id="TVY67524.1"/>
    </source>
</evidence>
<protein>
    <submittedName>
        <fullName evidence="4">Putative aminotransferase</fullName>
    </submittedName>
</protein>